<accession>A0A2P2P1F0</accession>
<feature type="repeat" description="PPR" evidence="2">
    <location>
        <begin position="375"/>
        <end position="409"/>
    </location>
</feature>
<sequence length="633" mass="73072">MNGARISLKFLRFSNHLLSTRTSTARQVFIQVLHLSSFSSCPLTNHTRFSPYFSHSFNTHQKLHFSSKPNSVLELLLANDWSADLQNELEHLNPTLTYETVIYVLKKLDKDPEKAWCFFNWVSETDGFRASSPLYSLLLRILIKKDSMKKFWISLRKMKEQGFYIDEETYTTILGIFRKEKMENDAIAFTHFFERMVKENGMDRVVKNVVRIVLEREWSDEVERELKAMGILLTDNFVIRVLKELRNKPLKASSFFHWVGKCEGYEHDTVTYNAIARVLGRDDSVIEFWSVVEEMKNAGHEMDIDTYIKIARQFQKNKSMENAVKLYEFMMDGPFKPSVQDCNILLRSISTSGNPDLNLVFRVASKFEATGSSLPKAVYDGIHRSLTSAGEFDKAEQIMKEMRNAGYEPDNIAYSQLMFGLCKAGRLEEARNVLDDMEASGCVPDIKTWTILIQGHCTANKFEEALICFAKMIEKNCNTDADLVATLIDGFLGQKRIDGAYTFLLEMIKHFQLRPWQATYKLLIEKLLEVRKLEEAINLLRLMKKHEYPPFAEPFVKYISKCGTVDDAAELLKALSVKEYPSITAYLHVFKCFFQEGRHSEAKDLLYRSPYHVRKHKEICKLFGPAESGEPTG</sequence>
<feature type="repeat" description="PPR" evidence="2">
    <location>
        <begin position="268"/>
        <end position="302"/>
    </location>
</feature>
<dbReference type="EMBL" id="GGEC01068056">
    <property type="protein sequence ID" value="MBX48540.1"/>
    <property type="molecule type" value="Transcribed_RNA"/>
</dbReference>
<dbReference type="Pfam" id="PF13041">
    <property type="entry name" value="PPR_2"/>
    <property type="match status" value="1"/>
</dbReference>
<dbReference type="PANTHER" id="PTHR47003">
    <property type="entry name" value="OS01G0970900 PROTEIN"/>
    <property type="match status" value="1"/>
</dbReference>
<dbReference type="AlphaFoldDB" id="A0A2P2P1F0"/>
<organism evidence="3">
    <name type="scientific">Rhizophora mucronata</name>
    <name type="common">Asiatic mangrove</name>
    <dbReference type="NCBI Taxonomy" id="61149"/>
    <lineage>
        <taxon>Eukaryota</taxon>
        <taxon>Viridiplantae</taxon>
        <taxon>Streptophyta</taxon>
        <taxon>Embryophyta</taxon>
        <taxon>Tracheophyta</taxon>
        <taxon>Spermatophyta</taxon>
        <taxon>Magnoliopsida</taxon>
        <taxon>eudicotyledons</taxon>
        <taxon>Gunneridae</taxon>
        <taxon>Pentapetalae</taxon>
        <taxon>rosids</taxon>
        <taxon>fabids</taxon>
        <taxon>Malpighiales</taxon>
        <taxon>Rhizophoraceae</taxon>
        <taxon>Rhizophora</taxon>
    </lineage>
</organism>
<protein>
    <recommendedName>
        <fullName evidence="4">Pentatricopeptide repeat-containing protein</fullName>
    </recommendedName>
</protein>
<dbReference type="PROSITE" id="PS51375">
    <property type="entry name" value="PPR"/>
    <property type="match status" value="5"/>
</dbReference>
<dbReference type="NCBIfam" id="TIGR00756">
    <property type="entry name" value="PPR"/>
    <property type="match status" value="4"/>
</dbReference>
<feature type="repeat" description="PPR" evidence="2">
    <location>
        <begin position="516"/>
        <end position="550"/>
    </location>
</feature>
<dbReference type="Pfam" id="PF01535">
    <property type="entry name" value="PPR"/>
    <property type="match status" value="3"/>
</dbReference>
<feature type="repeat" description="PPR" evidence="2">
    <location>
        <begin position="445"/>
        <end position="479"/>
    </location>
</feature>
<proteinExistence type="predicted"/>
<dbReference type="InterPro" id="IPR011990">
    <property type="entry name" value="TPR-like_helical_dom_sf"/>
</dbReference>
<feature type="repeat" description="PPR" evidence="2">
    <location>
        <begin position="410"/>
        <end position="444"/>
    </location>
</feature>
<name>A0A2P2P1F0_RHIMU</name>
<reference evidence="3" key="1">
    <citation type="submission" date="2018-02" db="EMBL/GenBank/DDBJ databases">
        <title>Rhizophora mucronata_Transcriptome.</title>
        <authorList>
            <person name="Meera S.P."/>
            <person name="Sreeshan A."/>
            <person name="Augustine A."/>
        </authorList>
    </citation>
    <scope>NUCLEOTIDE SEQUENCE</scope>
    <source>
        <tissue evidence="3">Leaf</tissue>
    </source>
</reference>
<dbReference type="InterPro" id="IPR002885">
    <property type="entry name" value="PPR_rpt"/>
</dbReference>
<evidence type="ECO:0000256" key="1">
    <source>
        <dbReference type="ARBA" id="ARBA00022737"/>
    </source>
</evidence>
<dbReference type="GO" id="GO:0008380">
    <property type="term" value="P:RNA splicing"/>
    <property type="evidence" value="ECO:0007669"/>
    <property type="project" value="InterPro"/>
</dbReference>
<dbReference type="InterPro" id="IPR044578">
    <property type="entry name" value="BIR6-like"/>
</dbReference>
<evidence type="ECO:0000256" key="2">
    <source>
        <dbReference type="PROSITE-ProRule" id="PRU00708"/>
    </source>
</evidence>
<dbReference type="Gene3D" id="1.25.40.10">
    <property type="entry name" value="Tetratricopeptide repeat domain"/>
    <property type="match status" value="4"/>
</dbReference>
<evidence type="ECO:0008006" key="4">
    <source>
        <dbReference type="Google" id="ProtNLM"/>
    </source>
</evidence>
<dbReference type="PANTHER" id="PTHR47003:SF2">
    <property type="entry name" value="OS01G0970900 PROTEIN"/>
    <property type="match status" value="1"/>
</dbReference>
<keyword evidence="1" id="KW-0677">Repeat</keyword>
<evidence type="ECO:0000313" key="3">
    <source>
        <dbReference type="EMBL" id="MBX48540.1"/>
    </source>
</evidence>